<dbReference type="Gene3D" id="3.30.2010.10">
    <property type="entry name" value="Metalloproteases ('zincins'), catalytic domain"/>
    <property type="match status" value="1"/>
</dbReference>
<name>A0ABZ1RM78_9ACTN</name>
<keyword evidence="5 10" id="KW-0378">Hydrolase</keyword>
<evidence type="ECO:0000256" key="2">
    <source>
        <dbReference type="ARBA" id="ARBA00022670"/>
    </source>
</evidence>
<evidence type="ECO:0000259" key="13">
    <source>
        <dbReference type="Pfam" id="PF01435"/>
    </source>
</evidence>
<feature type="transmembrane region" description="Helical" evidence="12">
    <location>
        <begin position="49"/>
        <end position="74"/>
    </location>
</feature>
<evidence type="ECO:0000256" key="12">
    <source>
        <dbReference type="SAM" id="Phobius"/>
    </source>
</evidence>
<feature type="transmembrane region" description="Helical" evidence="12">
    <location>
        <begin position="228"/>
        <end position="253"/>
    </location>
</feature>
<evidence type="ECO:0000256" key="9">
    <source>
        <dbReference type="ARBA" id="ARBA00023136"/>
    </source>
</evidence>
<keyword evidence="4" id="KW-0479">Metal-binding</keyword>
<feature type="compositionally biased region" description="Pro residues" evidence="11">
    <location>
        <begin position="1"/>
        <end position="22"/>
    </location>
</feature>
<feature type="region of interest" description="Disordered" evidence="11">
    <location>
        <begin position="1"/>
        <end position="28"/>
    </location>
</feature>
<dbReference type="Proteomes" id="UP001432075">
    <property type="component" value="Chromosome"/>
</dbReference>
<keyword evidence="7 12" id="KW-1133">Transmembrane helix</keyword>
<evidence type="ECO:0000256" key="6">
    <source>
        <dbReference type="ARBA" id="ARBA00022833"/>
    </source>
</evidence>
<proteinExistence type="inferred from homology"/>
<dbReference type="InterPro" id="IPR001915">
    <property type="entry name" value="Peptidase_M48"/>
</dbReference>
<evidence type="ECO:0000256" key="11">
    <source>
        <dbReference type="SAM" id="MobiDB-lite"/>
    </source>
</evidence>
<dbReference type="InterPro" id="IPR050083">
    <property type="entry name" value="HtpX_protease"/>
</dbReference>
<dbReference type="PANTHER" id="PTHR43221:SF2">
    <property type="entry name" value="PROTEASE HTPX HOMOLOG"/>
    <property type="match status" value="1"/>
</dbReference>
<accession>A0ABZ1RM78</accession>
<evidence type="ECO:0000256" key="4">
    <source>
        <dbReference type="ARBA" id="ARBA00022723"/>
    </source>
</evidence>
<feature type="domain" description="Peptidase M48" evidence="13">
    <location>
        <begin position="123"/>
        <end position="330"/>
    </location>
</feature>
<keyword evidence="6 10" id="KW-0862">Zinc</keyword>
<dbReference type="RefSeq" id="WP_328776008.1">
    <property type="nucleotide sequence ID" value="NZ_CP108057.1"/>
</dbReference>
<dbReference type="Pfam" id="PF01435">
    <property type="entry name" value="Peptidase_M48"/>
    <property type="match status" value="1"/>
</dbReference>
<dbReference type="EC" id="3.4.24.-" evidence="14"/>
<dbReference type="EMBL" id="CP108057">
    <property type="protein sequence ID" value="WUO47069.1"/>
    <property type="molecule type" value="Genomic_DNA"/>
</dbReference>
<evidence type="ECO:0000313" key="14">
    <source>
        <dbReference type="EMBL" id="WUO47069.1"/>
    </source>
</evidence>
<evidence type="ECO:0000256" key="5">
    <source>
        <dbReference type="ARBA" id="ARBA00022801"/>
    </source>
</evidence>
<protein>
    <submittedName>
        <fullName evidence="14">M48 family metalloprotease</fullName>
        <ecNumber evidence="14">3.4.24.-</ecNumber>
    </submittedName>
</protein>
<keyword evidence="2 10" id="KW-0645">Protease</keyword>
<keyword evidence="15" id="KW-1185">Reference proteome</keyword>
<evidence type="ECO:0000256" key="8">
    <source>
        <dbReference type="ARBA" id="ARBA00023049"/>
    </source>
</evidence>
<reference evidence="14" key="1">
    <citation type="submission" date="2022-10" db="EMBL/GenBank/DDBJ databases">
        <title>The complete genomes of actinobacterial strains from the NBC collection.</title>
        <authorList>
            <person name="Joergensen T.S."/>
            <person name="Alvarez Arevalo M."/>
            <person name="Sterndorff E.B."/>
            <person name="Faurdal D."/>
            <person name="Vuksanovic O."/>
            <person name="Mourched A.-S."/>
            <person name="Charusanti P."/>
            <person name="Shaw S."/>
            <person name="Blin K."/>
            <person name="Weber T."/>
        </authorList>
    </citation>
    <scope>NUCLEOTIDE SEQUENCE</scope>
    <source>
        <strain evidence="14">NBC_00283</strain>
    </source>
</reference>
<feature type="transmembrane region" description="Helical" evidence="12">
    <location>
        <begin position="80"/>
        <end position="101"/>
    </location>
</feature>
<gene>
    <name evidence="14" type="ORF">OHU17_15095</name>
</gene>
<evidence type="ECO:0000256" key="7">
    <source>
        <dbReference type="ARBA" id="ARBA00022989"/>
    </source>
</evidence>
<keyword evidence="9 12" id="KW-0472">Membrane</keyword>
<sequence>MHPTPDPGSGPAPGSGPEPAPAPDDLVRRHAPGTRLTYRARQRSVDATAWLGLALHLPAFLLGLGLVLALSLLLDAWLGLPAWLPALLWLASGALVFNRTVEDRLARHLLRLHRPLPHELAVLDPVWREVTARAGIDGSRYQLWIEDSRDLNAFAAAGHLVGVTRYAVENLPRSQLAAVLAHELGHHTGGHAWAAILARWYALPARAAWRLAVRLWPRAARGLSHGTTLVLTAAACWLAYLTLTATYGLPLLLLALPWLSAAVTRRGELRADAHAAALGFGPMLAALLERVLAEEEERERRENASPRGAGAFARLLSSHPDHRTRLHHLRPYLRPAP</sequence>
<evidence type="ECO:0000256" key="3">
    <source>
        <dbReference type="ARBA" id="ARBA00022692"/>
    </source>
</evidence>
<evidence type="ECO:0000313" key="15">
    <source>
        <dbReference type="Proteomes" id="UP001432075"/>
    </source>
</evidence>
<dbReference type="PANTHER" id="PTHR43221">
    <property type="entry name" value="PROTEASE HTPX"/>
    <property type="match status" value="1"/>
</dbReference>
<keyword evidence="1" id="KW-1003">Cell membrane</keyword>
<keyword evidence="3 12" id="KW-0812">Transmembrane</keyword>
<organism evidence="14 15">
    <name type="scientific">Streptomyces goshikiensis</name>
    <dbReference type="NCBI Taxonomy" id="1942"/>
    <lineage>
        <taxon>Bacteria</taxon>
        <taxon>Bacillati</taxon>
        <taxon>Actinomycetota</taxon>
        <taxon>Actinomycetes</taxon>
        <taxon>Kitasatosporales</taxon>
        <taxon>Streptomycetaceae</taxon>
        <taxon>Streptomyces</taxon>
    </lineage>
</organism>
<keyword evidence="8 10" id="KW-0482">Metalloprotease</keyword>
<evidence type="ECO:0000256" key="1">
    <source>
        <dbReference type="ARBA" id="ARBA00022475"/>
    </source>
</evidence>
<evidence type="ECO:0000256" key="10">
    <source>
        <dbReference type="RuleBase" id="RU003983"/>
    </source>
</evidence>
<comment type="cofactor">
    <cofactor evidence="10">
        <name>Zn(2+)</name>
        <dbReference type="ChEBI" id="CHEBI:29105"/>
    </cofactor>
    <text evidence="10">Binds 1 zinc ion per subunit.</text>
</comment>
<dbReference type="GO" id="GO:0008237">
    <property type="term" value="F:metallopeptidase activity"/>
    <property type="evidence" value="ECO:0007669"/>
    <property type="project" value="UniProtKB-KW"/>
</dbReference>
<comment type="similarity">
    <text evidence="10">Belongs to the peptidase M48 family.</text>
</comment>